<protein>
    <recommendedName>
        <fullName evidence="8">PQ-loop repeat-containing protein</fullName>
    </recommendedName>
</protein>
<feature type="transmembrane region" description="Helical" evidence="5">
    <location>
        <begin position="61"/>
        <end position="83"/>
    </location>
</feature>
<sequence>MKFPQHKVFPRVKLLLIHLKQASLMASPLIINIVGYAAAICMICGYLPQAIYTIRTRDTDGIALPTFLLLGFGSIFFVIQGIMLGNWPLMITNTITTVSSAIVFAIKIHNDRMKKRK</sequence>
<dbReference type="EMBL" id="PUEC01000002">
    <property type="protein sequence ID" value="PWB04149.1"/>
    <property type="molecule type" value="Genomic_DNA"/>
</dbReference>
<comment type="caution">
    <text evidence="6">The sequence shown here is derived from an EMBL/GenBank/DDBJ whole genome shotgun (WGS) entry which is preliminary data.</text>
</comment>
<name>A0A2V1IM41_9BACT</name>
<dbReference type="Proteomes" id="UP000244905">
    <property type="component" value="Unassembled WGS sequence"/>
</dbReference>
<evidence type="ECO:0000256" key="1">
    <source>
        <dbReference type="ARBA" id="ARBA00004141"/>
    </source>
</evidence>
<organism evidence="6 7">
    <name type="scientific">Duncaniella muris</name>
    <dbReference type="NCBI Taxonomy" id="2094150"/>
    <lineage>
        <taxon>Bacteria</taxon>
        <taxon>Pseudomonadati</taxon>
        <taxon>Bacteroidota</taxon>
        <taxon>Bacteroidia</taxon>
        <taxon>Bacteroidales</taxon>
        <taxon>Muribaculaceae</taxon>
        <taxon>Duncaniella</taxon>
    </lineage>
</organism>
<dbReference type="Pfam" id="PF04193">
    <property type="entry name" value="PQ-loop"/>
    <property type="match status" value="1"/>
</dbReference>
<keyword evidence="7" id="KW-1185">Reference proteome</keyword>
<evidence type="ECO:0000256" key="2">
    <source>
        <dbReference type="ARBA" id="ARBA00022692"/>
    </source>
</evidence>
<proteinExistence type="predicted"/>
<keyword evidence="2 5" id="KW-0812">Transmembrane</keyword>
<gene>
    <name evidence="6" type="ORF">C5O23_00905</name>
</gene>
<keyword evidence="3 5" id="KW-1133">Transmembrane helix</keyword>
<feature type="transmembrane region" description="Helical" evidence="5">
    <location>
        <begin position="89"/>
        <end position="108"/>
    </location>
</feature>
<evidence type="ECO:0000313" key="7">
    <source>
        <dbReference type="Proteomes" id="UP000244905"/>
    </source>
</evidence>
<evidence type="ECO:0000313" key="6">
    <source>
        <dbReference type="EMBL" id="PWB04149.1"/>
    </source>
</evidence>
<comment type="subcellular location">
    <subcellularLocation>
        <location evidence="1">Membrane</location>
        <topology evidence="1">Multi-pass membrane protein</topology>
    </subcellularLocation>
</comment>
<reference evidence="7" key="1">
    <citation type="submission" date="2018-02" db="EMBL/GenBank/DDBJ databases">
        <authorList>
            <person name="Clavel T."/>
            <person name="Strowig T."/>
        </authorList>
    </citation>
    <scope>NUCLEOTIDE SEQUENCE [LARGE SCALE GENOMIC DNA]</scope>
    <source>
        <strain evidence="7">DSM 103720</strain>
    </source>
</reference>
<dbReference type="Gene3D" id="1.20.1280.290">
    <property type="match status" value="1"/>
</dbReference>
<evidence type="ECO:0008006" key="8">
    <source>
        <dbReference type="Google" id="ProtNLM"/>
    </source>
</evidence>
<evidence type="ECO:0000256" key="5">
    <source>
        <dbReference type="SAM" id="Phobius"/>
    </source>
</evidence>
<keyword evidence="4 5" id="KW-0472">Membrane</keyword>
<dbReference type="AlphaFoldDB" id="A0A2V1IM41"/>
<evidence type="ECO:0000256" key="4">
    <source>
        <dbReference type="ARBA" id="ARBA00023136"/>
    </source>
</evidence>
<accession>A0A2V1IM41</accession>
<evidence type="ECO:0000256" key="3">
    <source>
        <dbReference type="ARBA" id="ARBA00022989"/>
    </source>
</evidence>
<feature type="transmembrane region" description="Helical" evidence="5">
    <location>
        <begin position="29"/>
        <end position="49"/>
    </location>
</feature>
<dbReference type="InterPro" id="IPR006603">
    <property type="entry name" value="PQ-loop_rpt"/>
</dbReference>
<dbReference type="GO" id="GO:0016020">
    <property type="term" value="C:membrane"/>
    <property type="evidence" value="ECO:0007669"/>
    <property type="project" value="UniProtKB-SubCell"/>
</dbReference>